<gene>
    <name evidence="2" type="ORF">ZOSMA_92G00210</name>
</gene>
<protein>
    <recommendedName>
        <fullName evidence="1">TTF-type domain-containing protein</fullName>
    </recommendedName>
</protein>
<dbReference type="SMART" id="SM00597">
    <property type="entry name" value="ZnF_TTF"/>
    <property type="match status" value="1"/>
</dbReference>
<dbReference type="OrthoDB" id="678522at2759"/>
<dbReference type="InterPro" id="IPR006580">
    <property type="entry name" value="Znf_TTF"/>
</dbReference>
<organism evidence="2 3">
    <name type="scientific">Zostera marina</name>
    <name type="common">Eelgrass</name>
    <dbReference type="NCBI Taxonomy" id="29655"/>
    <lineage>
        <taxon>Eukaryota</taxon>
        <taxon>Viridiplantae</taxon>
        <taxon>Streptophyta</taxon>
        <taxon>Embryophyta</taxon>
        <taxon>Tracheophyta</taxon>
        <taxon>Spermatophyta</taxon>
        <taxon>Magnoliopsida</taxon>
        <taxon>Liliopsida</taxon>
        <taxon>Zosteraceae</taxon>
        <taxon>Zostera</taxon>
    </lineage>
</organism>
<evidence type="ECO:0000313" key="3">
    <source>
        <dbReference type="Proteomes" id="UP000036987"/>
    </source>
</evidence>
<accession>A0A0K9NKS1</accession>
<comment type="caution">
    <text evidence="2">The sequence shown here is derived from an EMBL/GenBank/DDBJ whole genome shotgun (WGS) entry which is preliminary data.</text>
</comment>
<feature type="domain" description="TTF-type" evidence="1">
    <location>
        <begin position="76"/>
        <end position="173"/>
    </location>
</feature>
<dbReference type="SUPFAM" id="SSF53098">
    <property type="entry name" value="Ribonuclease H-like"/>
    <property type="match status" value="1"/>
</dbReference>
<dbReference type="InterPro" id="IPR055298">
    <property type="entry name" value="AtLOH3-like"/>
</dbReference>
<reference evidence="3" key="1">
    <citation type="journal article" date="2016" name="Nature">
        <title>The genome of the seagrass Zostera marina reveals angiosperm adaptation to the sea.</title>
        <authorList>
            <person name="Olsen J.L."/>
            <person name="Rouze P."/>
            <person name="Verhelst B."/>
            <person name="Lin Y.-C."/>
            <person name="Bayer T."/>
            <person name="Collen J."/>
            <person name="Dattolo E."/>
            <person name="De Paoli E."/>
            <person name="Dittami S."/>
            <person name="Maumus F."/>
            <person name="Michel G."/>
            <person name="Kersting A."/>
            <person name="Lauritano C."/>
            <person name="Lohaus R."/>
            <person name="Toepel M."/>
            <person name="Tonon T."/>
            <person name="Vanneste K."/>
            <person name="Amirebrahimi M."/>
            <person name="Brakel J."/>
            <person name="Bostroem C."/>
            <person name="Chovatia M."/>
            <person name="Grimwood J."/>
            <person name="Jenkins J.W."/>
            <person name="Jueterbock A."/>
            <person name="Mraz A."/>
            <person name="Stam W.T."/>
            <person name="Tice H."/>
            <person name="Bornberg-Bauer E."/>
            <person name="Green P.J."/>
            <person name="Pearson G.A."/>
            <person name="Procaccini G."/>
            <person name="Duarte C.M."/>
            <person name="Schmutz J."/>
            <person name="Reusch T.B.H."/>
            <person name="Van de Peer Y."/>
        </authorList>
    </citation>
    <scope>NUCLEOTIDE SEQUENCE [LARGE SCALE GENOMIC DNA]</scope>
    <source>
        <strain evidence="3">cv. Finnish</strain>
    </source>
</reference>
<dbReference type="Pfam" id="PF14291">
    <property type="entry name" value="DUF4371"/>
    <property type="match status" value="1"/>
</dbReference>
<evidence type="ECO:0000313" key="2">
    <source>
        <dbReference type="EMBL" id="KMZ56662.1"/>
    </source>
</evidence>
<dbReference type="AlphaFoldDB" id="A0A0K9NKS1"/>
<dbReference type="InterPro" id="IPR012337">
    <property type="entry name" value="RNaseH-like_sf"/>
</dbReference>
<dbReference type="InterPro" id="IPR025398">
    <property type="entry name" value="DUF4371"/>
</dbReference>
<dbReference type="STRING" id="29655.A0A0K9NKS1"/>
<keyword evidence="3" id="KW-1185">Reference proteome</keyword>
<dbReference type="OMA" id="WTENKKI"/>
<dbReference type="PANTHER" id="PTHR11697">
    <property type="entry name" value="GENERAL TRANSCRIPTION FACTOR 2-RELATED ZINC FINGER PROTEIN"/>
    <property type="match status" value="1"/>
</dbReference>
<dbReference type="Proteomes" id="UP000036987">
    <property type="component" value="Unassembled WGS sequence"/>
</dbReference>
<name>A0A0K9NKS1_ZOSMR</name>
<proteinExistence type="predicted"/>
<evidence type="ECO:0000259" key="1">
    <source>
        <dbReference type="SMART" id="SM00597"/>
    </source>
</evidence>
<dbReference type="EMBL" id="LFYR01002147">
    <property type="protein sequence ID" value="KMZ56662.1"/>
    <property type="molecule type" value="Genomic_DNA"/>
</dbReference>
<sequence length="654" mass="75224">MERYFKRKKDDPIVIKEDAQTSIDIILRNLPSDPGLRPKMSDYAFNDRDAIRRRYIQNGPCQPDEHIFPQTVFGKKKRRFNSKWFRLHSDWLDYSISLDSVFCLCCYLFKEDIGNQSGGEIFVTKGFKNWKKPERLFEHVGGVNSSHSKNWKKYCNFENTKNQTETVVVKQDETQDDEYRTILTATLHVVRYLISQGLSFRGHNESDHSLNKGNFLHLLELLAKREEKLNKAIRNAPGNQKMRAPSIQKQMTASLSFETTEAILKDLNHDIFSILIDGSRDLSGKEQMSVVLRYVNNKGCVMERLLGLSYVTDTSALSLKKNVDNMFSKHNLSIFNIRGQGYDGASNMSGDMNGLKSLILKENNSAHYIHCFAHQLQLTLVAVSSKDLNVATFFNTIANATSIVTGSSKRLDILREKHLCNTRKAIALGEAFTGTGQNQERSLKRAGDTRWGSHFGSITNLIHMFGSVLEVLLLISNNGIASTVQQRVDANNVLISIKCFDFIFYLHMMESIMSITNDLSQALQRKDQDLVNAMKLVKIVKQRLQLLRDDGWENLLTTVSSFCEKHNIEIVSMDDKYAMPSRHRRNIKESTNLYQYQVEHFYHVLDMQLQELNRRFDEKNTELLFCMSCFDPSSSFRAFDAGNIKYLFIYLLLF</sequence>
<dbReference type="PANTHER" id="PTHR11697:SF230">
    <property type="entry name" value="ZINC FINGER, MYM DOMAIN CONTAINING 1"/>
    <property type="match status" value="1"/>
</dbReference>